<evidence type="ECO:0000313" key="3">
    <source>
        <dbReference type="RefSeq" id="XP_030384074.1"/>
    </source>
</evidence>
<sequence length="185" mass="20403">MRGTKIYRKMSNQILTRALDGHGRNRNIRIHIKHCALLQLAIFIQYKNFNGRRVGPCRRSPYKRHDVRRAGSLPDVAAQPRTIGTARGQGTDSPACLSSAADGADGRVCCCVVVAPLLLLLLLGWAPLLRLPLSLLLLSLKTLVLDLLLSLKTLVLDLLLSLKTLVLDLLLSLLLLLRCSSCCYL</sequence>
<proteinExistence type="predicted"/>
<dbReference type="GeneID" id="115631464"/>
<feature type="transmembrane region" description="Helical" evidence="1">
    <location>
        <begin position="158"/>
        <end position="177"/>
    </location>
</feature>
<dbReference type="Proteomes" id="UP000504634">
    <property type="component" value="Unplaced"/>
</dbReference>
<gene>
    <name evidence="3" type="primary">LOC115631464</name>
</gene>
<dbReference type="RefSeq" id="XP_030384074.1">
    <property type="nucleotide sequence ID" value="XM_030528214.1"/>
</dbReference>
<keyword evidence="1" id="KW-0812">Transmembrane</keyword>
<protein>
    <submittedName>
        <fullName evidence="3">Uncharacterized protein LOC115631464</fullName>
    </submittedName>
</protein>
<dbReference type="AlphaFoldDB" id="A0A6J2U6W1"/>
<accession>A0A6J2U6W1</accession>
<keyword evidence="1" id="KW-1133">Transmembrane helix</keyword>
<keyword evidence="1" id="KW-0472">Membrane</keyword>
<organism evidence="2 3">
    <name type="scientific">Drosophila lebanonensis</name>
    <name type="common">Fruit fly</name>
    <name type="synonym">Scaptodrosophila lebanonensis</name>
    <dbReference type="NCBI Taxonomy" id="7225"/>
    <lineage>
        <taxon>Eukaryota</taxon>
        <taxon>Metazoa</taxon>
        <taxon>Ecdysozoa</taxon>
        <taxon>Arthropoda</taxon>
        <taxon>Hexapoda</taxon>
        <taxon>Insecta</taxon>
        <taxon>Pterygota</taxon>
        <taxon>Neoptera</taxon>
        <taxon>Endopterygota</taxon>
        <taxon>Diptera</taxon>
        <taxon>Brachycera</taxon>
        <taxon>Muscomorpha</taxon>
        <taxon>Ephydroidea</taxon>
        <taxon>Drosophilidae</taxon>
        <taxon>Scaptodrosophila</taxon>
    </lineage>
</organism>
<name>A0A6J2U6W1_DROLE</name>
<keyword evidence="2" id="KW-1185">Reference proteome</keyword>
<evidence type="ECO:0000313" key="2">
    <source>
        <dbReference type="Proteomes" id="UP000504634"/>
    </source>
</evidence>
<reference evidence="3" key="1">
    <citation type="submission" date="2025-08" db="UniProtKB">
        <authorList>
            <consortium name="RefSeq"/>
        </authorList>
    </citation>
    <scope>IDENTIFICATION</scope>
    <source>
        <strain evidence="3">11010-0011.00</strain>
        <tissue evidence="3">Whole body</tissue>
    </source>
</reference>
<feature type="transmembrane region" description="Helical" evidence="1">
    <location>
        <begin position="108"/>
        <end position="127"/>
    </location>
</feature>
<evidence type="ECO:0000256" key="1">
    <source>
        <dbReference type="SAM" id="Phobius"/>
    </source>
</evidence>